<evidence type="ECO:0000313" key="4">
    <source>
        <dbReference type="EnsemblMetazoa" id="BGLB034332-PA"/>
    </source>
</evidence>
<dbReference type="OrthoDB" id="2228at2759"/>
<dbReference type="KEGG" id="bgt:106075190"/>
<dbReference type="VEuPathDB" id="VectorBase:BGLB034332"/>
<evidence type="ECO:0000256" key="3">
    <source>
        <dbReference type="ARBA" id="ARBA00022927"/>
    </source>
</evidence>
<comment type="similarity">
    <text evidence="1">Belongs to the STXBP/unc-18/SEC1 family.</text>
</comment>
<dbReference type="VEuPathDB" id="VectorBase:BGLAX_050668"/>
<evidence type="ECO:0000256" key="1">
    <source>
        <dbReference type="ARBA" id="ARBA00009884"/>
    </source>
</evidence>
<dbReference type="EnsemblMetazoa" id="BGLB034332-RA">
    <property type="protein sequence ID" value="BGLB034332-PA"/>
    <property type="gene ID" value="BGLB034332"/>
</dbReference>
<dbReference type="PANTHER" id="PTHR11679">
    <property type="entry name" value="VESICLE PROTEIN SORTING-ASSOCIATED"/>
    <property type="match status" value="1"/>
</dbReference>
<dbReference type="Proteomes" id="UP000076420">
    <property type="component" value="Unassembled WGS sequence"/>
</dbReference>
<reference evidence="4" key="1">
    <citation type="submission" date="2020-05" db="UniProtKB">
        <authorList>
            <consortium name="EnsemblMetazoa"/>
        </authorList>
    </citation>
    <scope>IDENTIFICATION</scope>
    <source>
        <strain evidence="4">BB02</strain>
    </source>
</reference>
<gene>
    <name evidence="4" type="primary">106075190</name>
</gene>
<dbReference type="Gene3D" id="3.90.830.10">
    <property type="entry name" value="Syntaxin Binding Protein 1, Chain A, domain 2"/>
    <property type="match status" value="1"/>
</dbReference>
<dbReference type="InterPro" id="IPR036045">
    <property type="entry name" value="Sec1-like_sf"/>
</dbReference>
<dbReference type="Gene3D" id="3.40.50.1910">
    <property type="match status" value="1"/>
</dbReference>
<keyword evidence="3" id="KW-0653">Protein transport</keyword>
<dbReference type="FunFam" id="3.40.50.2060:FF:000001">
    <property type="entry name" value="syntaxin-binding protein 1 isoform X2"/>
    <property type="match status" value="1"/>
</dbReference>
<dbReference type="GO" id="GO:0016192">
    <property type="term" value="P:vesicle-mediated transport"/>
    <property type="evidence" value="ECO:0007669"/>
    <property type="project" value="InterPro"/>
</dbReference>
<name>A0A2C9LS20_BIOGL</name>
<evidence type="ECO:0000313" key="5">
    <source>
        <dbReference type="Proteomes" id="UP000076420"/>
    </source>
</evidence>
<dbReference type="SUPFAM" id="SSF56815">
    <property type="entry name" value="Sec1/munc18-like (SM) proteins"/>
    <property type="match status" value="1"/>
</dbReference>
<accession>A0A2C9LS20</accession>
<dbReference type="Gene3D" id="3.40.50.2060">
    <property type="match status" value="1"/>
</dbReference>
<dbReference type="InterPro" id="IPR043154">
    <property type="entry name" value="Sec-1-like_dom1"/>
</dbReference>
<dbReference type="Gene3D" id="1.25.40.60">
    <property type="match status" value="1"/>
</dbReference>
<dbReference type="InterPro" id="IPR001619">
    <property type="entry name" value="Sec1-like"/>
</dbReference>
<dbReference type="GO" id="GO:0015031">
    <property type="term" value="P:protein transport"/>
    <property type="evidence" value="ECO:0007669"/>
    <property type="project" value="UniProtKB-KW"/>
</dbReference>
<dbReference type="PIRSF" id="PIRSF005715">
    <property type="entry name" value="VPS45_Sec1"/>
    <property type="match status" value="1"/>
</dbReference>
<proteinExistence type="inferred from homology"/>
<dbReference type="Pfam" id="PF00995">
    <property type="entry name" value="Sec1"/>
    <property type="match status" value="1"/>
</dbReference>
<protein>
    <recommendedName>
        <fullName evidence="6">Syntaxin-binding protein 1</fullName>
    </recommendedName>
</protein>
<dbReference type="STRING" id="6526.A0A2C9LS20"/>
<evidence type="ECO:0008006" key="6">
    <source>
        <dbReference type="Google" id="ProtNLM"/>
    </source>
</evidence>
<dbReference type="InterPro" id="IPR027482">
    <property type="entry name" value="Sec1-like_dom2"/>
</dbReference>
<dbReference type="InterPro" id="IPR043127">
    <property type="entry name" value="Sec-1-like_dom3a"/>
</dbReference>
<organism evidence="4 5">
    <name type="scientific">Biomphalaria glabrata</name>
    <name type="common">Bloodfluke planorb</name>
    <name type="synonym">Freshwater snail</name>
    <dbReference type="NCBI Taxonomy" id="6526"/>
    <lineage>
        <taxon>Eukaryota</taxon>
        <taxon>Metazoa</taxon>
        <taxon>Spiralia</taxon>
        <taxon>Lophotrochozoa</taxon>
        <taxon>Mollusca</taxon>
        <taxon>Gastropoda</taxon>
        <taxon>Heterobranchia</taxon>
        <taxon>Euthyneura</taxon>
        <taxon>Panpulmonata</taxon>
        <taxon>Hygrophila</taxon>
        <taxon>Lymnaeoidea</taxon>
        <taxon>Planorbidae</taxon>
        <taxon>Biomphalaria</taxon>
    </lineage>
</organism>
<dbReference type="AlphaFoldDB" id="A0A2C9LS20"/>
<keyword evidence="2" id="KW-0813">Transport</keyword>
<sequence>MVLKSLVREKILNEIVKQHKITGKGEWKVLILDTESTHIISACCKMKEITADGITLVEDLYKKREPLPLLEAIYFITPVEKSVHSLISDFKDRSSKLYKAAHVYFTEACPEDLFHTLCKAPVAKFIQTLKEINISFLPYESQVFSLDYPEVFQSLYKPENTSDQTHLLERCAEKIATLCVTLGEFPSVRFGLGFERNEALAKLVQQKLDSYKVDEPAMGEGPNKDRSLLLILERGFDPITPLLHELTLQAMAYDILPLPNDIYEYECQNGDETQIKEHILNESDDVWKELRHSHLAVFSQLVTKKLKEFAKSKQMDSPENTSVRDLSLMVKKAPQFQKDFNMYSAHFMLANQCMKKYQTYVEQLCKVEQDLALGTDVDGEKIKDHMKNIIPILLDEAITAYDKIRIILLYTIQKGGLSSENIQKLIEHASIPREMKSIITDIQKLGFPIIQDDKTPKPQQPYLPVNRKPQNLEDIYSTSRWVPYIQDLMEEGVNDRLTADKFPSVSGLTARQYNSGPRLSARLQDAGKKSNKALPHLIIFILGGMTYSEMRCAYHVTESPSNWEVIIGSTHILTPTKFLEDAHKLSTQQIIYEINSTVVTENEIDTTQNGSK</sequence>
<evidence type="ECO:0000256" key="2">
    <source>
        <dbReference type="ARBA" id="ARBA00022448"/>
    </source>
</evidence>